<dbReference type="InterPro" id="IPR057169">
    <property type="entry name" value="DUF7847"/>
</dbReference>
<accession>A0ABD5ULI7</accession>
<gene>
    <name evidence="3" type="ORF">ACFQEY_03470</name>
</gene>
<evidence type="ECO:0000313" key="4">
    <source>
        <dbReference type="Proteomes" id="UP001596333"/>
    </source>
</evidence>
<keyword evidence="1" id="KW-1133">Transmembrane helix</keyword>
<feature type="transmembrane region" description="Helical" evidence="1">
    <location>
        <begin position="20"/>
        <end position="37"/>
    </location>
</feature>
<feature type="transmembrane region" description="Helical" evidence="1">
    <location>
        <begin position="141"/>
        <end position="171"/>
    </location>
</feature>
<feature type="domain" description="DUF7847" evidence="2">
    <location>
        <begin position="1"/>
        <end position="270"/>
    </location>
</feature>
<evidence type="ECO:0000256" key="1">
    <source>
        <dbReference type="SAM" id="Phobius"/>
    </source>
</evidence>
<dbReference type="Proteomes" id="UP001596333">
    <property type="component" value="Unassembled WGS sequence"/>
</dbReference>
<name>A0ABD5ULI7_9EURY</name>
<protein>
    <recommendedName>
        <fullName evidence="2">DUF7847 domain-containing protein</fullName>
    </recommendedName>
</protein>
<feature type="transmembrane region" description="Helical" evidence="1">
    <location>
        <begin position="192"/>
        <end position="220"/>
    </location>
</feature>
<dbReference type="AlphaFoldDB" id="A0ABD5ULI7"/>
<comment type="caution">
    <text evidence="3">The sequence shown here is derived from an EMBL/GenBank/DDBJ whole genome shotgun (WGS) entry which is preliminary data.</text>
</comment>
<feature type="transmembrane region" description="Helical" evidence="1">
    <location>
        <begin position="96"/>
        <end position="121"/>
    </location>
</feature>
<feature type="transmembrane region" description="Helical" evidence="1">
    <location>
        <begin position="240"/>
        <end position="263"/>
    </location>
</feature>
<dbReference type="Pfam" id="PF25231">
    <property type="entry name" value="DUF7847"/>
    <property type="match status" value="1"/>
</dbReference>
<organism evidence="3 4">
    <name type="scientific">Halorubrum trueperi</name>
    <dbReference type="NCBI Taxonomy" id="2004704"/>
    <lineage>
        <taxon>Archaea</taxon>
        <taxon>Methanobacteriati</taxon>
        <taxon>Methanobacteriota</taxon>
        <taxon>Stenosarchaea group</taxon>
        <taxon>Halobacteria</taxon>
        <taxon>Halobacteriales</taxon>
        <taxon>Haloferacaceae</taxon>
        <taxon>Halorubrum</taxon>
    </lineage>
</organism>
<feature type="transmembrane region" description="Helical" evidence="1">
    <location>
        <begin position="43"/>
        <end position="63"/>
    </location>
</feature>
<evidence type="ECO:0000313" key="3">
    <source>
        <dbReference type="EMBL" id="MFC6888117.1"/>
    </source>
</evidence>
<evidence type="ECO:0000259" key="2">
    <source>
        <dbReference type="Pfam" id="PF25231"/>
    </source>
</evidence>
<keyword evidence="1" id="KW-0472">Membrane</keyword>
<dbReference type="EMBL" id="JBHSXI010000001">
    <property type="protein sequence ID" value="MFC6888117.1"/>
    <property type="molecule type" value="Genomic_DNA"/>
</dbReference>
<keyword evidence="4" id="KW-1185">Reference proteome</keyword>
<sequence>MAALQSIRPAVSGVVRNPILVAVTALFGLSQLPNLLVQPGQPILAGVLSLATFGVMVLALPFFQGGVLGMASEALAGRTSLGTLVATGKANYVSLLLGYFVLLALNLVFGFVTFMGVLIAVVGGSVGGVDAASGFGANTTLLVVAAIVGVGLLLAYIVVTVFIQFYAHAVVLDGTDLVAGFRRSAGLVRSNLLSVIGYTVILGAGSLLVGTLAAAASFVFTPQPPGSPAVSLISIDQTPALLVAGAVGYILLTGVFGALYATYSVAFYERISPGPVAGDA</sequence>
<dbReference type="RefSeq" id="WP_379764815.1">
    <property type="nucleotide sequence ID" value="NZ_JBHSXI010000001.1"/>
</dbReference>
<proteinExistence type="predicted"/>
<keyword evidence="1" id="KW-0812">Transmembrane</keyword>
<reference evidence="3 4" key="1">
    <citation type="journal article" date="2019" name="Int. J. Syst. Evol. Microbiol.">
        <title>The Global Catalogue of Microorganisms (GCM) 10K type strain sequencing project: providing services to taxonomists for standard genome sequencing and annotation.</title>
        <authorList>
            <consortium name="The Broad Institute Genomics Platform"/>
            <consortium name="The Broad Institute Genome Sequencing Center for Infectious Disease"/>
            <person name="Wu L."/>
            <person name="Ma J."/>
        </authorList>
    </citation>
    <scope>NUCLEOTIDE SEQUENCE [LARGE SCALE GENOMIC DNA]</scope>
    <source>
        <strain evidence="3 4">Y73</strain>
    </source>
</reference>